<dbReference type="OrthoDB" id="2985014at2759"/>
<dbReference type="SUPFAM" id="SSF103473">
    <property type="entry name" value="MFS general substrate transporter"/>
    <property type="match status" value="1"/>
</dbReference>
<evidence type="ECO:0000313" key="9">
    <source>
        <dbReference type="EMBL" id="CAA2962120.1"/>
    </source>
</evidence>
<comment type="similarity">
    <text evidence="6">Belongs to the major facilitator superfamily. Phosphate:H(+) symporter (TC 2.A.1.9) family.</text>
</comment>
<dbReference type="PANTHER" id="PTHR11662:SF399">
    <property type="entry name" value="FI19708P1-RELATED"/>
    <property type="match status" value="1"/>
</dbReference>
<keyword evidence="4 8" id="KW-0472">Membrane</keyword>
<dbReference type="InterPro" id="IPR050382">
    <property type="entry name" value="MFS_Na/Anion_cotransporter"/>
</dbReference>
<feature type="transmembrane region" description="Helical" evidence="8">
    <location>
        <begin position="337"/>
        <end position="355"/>
    </location>
</feature>
<dbReference type="AlphaFoldDB" id="A0A8S0QAA9"/>
<comment type="subcellular location">
    <subcellularLocation>
        <location evidence="1">Membrane</location>
        <topology evidence="1">Multi-pass membrane protein</topology>
    </subcellularLocation>
</comment>
<feature type="transmembrane region" description="Helical" evidence="8">
    <location>
        <begin position="567"/>
        <end position="590"/>
    </location>
</feature>
<accession>A0A8S0QAA9</accession>
<evidence type="ECO:0000256" key="2">
    <source>
        <dbReference type="ARBA" id="ARBA00022692"/>
    </source>
</evidence>
<dbReference type="GO" id="GO:0022857">
    <property type="term" value="F:transmembrane transporter activity"/>
    <property type="evidence" value="ECO:0007669"/>
    <property type="project" value="InterPro"/>
</dbReference>
<dbReference type="EMBL" id="CACTIH010000750">
    <property type="protein sequence ID" value="CAA2962120.1"/>
    <property type="molecule type" value="Genomic_DNA"/>
</dbReference>
<evidence type="ECO:0000256" key="6">
    <source>
        <dbReference type="ARBA" id="ARBA00044504"/>
    </source>
</evidence>
<evidence type="ECO:0000256" key="3">
    <source>
        <dbReference type="ARBA" id="ARBA00022989"/>
    </source>
</evidence>
<feature type="compositionally biased region" description="Polar residues" evidence="7">
    <location>
        <begin position="32"/>
        <end position="43"/>
    </location>
</feature>
<evidence type="ECO:0000256" key="7">
    <source>
        <dbReference type="SAM" id="MobiDB-lite"/>
    </source>
</evidence>
<keyword evidence="2 8" id="KW-0812">Transmembrane</keyword>
<feature type="transmembrane region" description="Helical" evidence="8">
    <location>
        <begin position="248"/>
        <end position="268"/>
    </location>
</feature>
<dbReference type="Gramene" id="OE9A012736T1">
    <property type="protein sequence ID" value="OE9A012736C1"/>
    <property type="gene ID" value="OE9A012736"/>
</dbReference>
<feature type="region of interest" description="Disordered" evidence="7">
    <location>
        <begin position="32"/>
        <end position="57"/>
    </location>
</feature>
<comment type="similarity">
    <text evidence="5">Belongs to the major facilitator superfamily. Sodium/anion cotransporter (TC 2.A.1.14) family.</text>
</comment>
<dbReference type="InterPro" id="IPR036259">
    <property type="entry name" value="MFS_trans_sf"/>
</dbReference>
<dbReference type="PANTHER" id="PTHR11662">
    <property type="entry name" value="SOLUTE CARRIER FAMILY 17"/>
    <property type="match status" value="1"/>
</dbReference>
<name>A0A8S0QAA9_OLEEU</name>
<feature type="transmembrane region" description="Helical" evidence="8">
    <location>
        <begin position="274"/>
        <end position="296"/>
    </location>
</feature>
<feature type="compositionally biased region" description="Basic and acidic residues" evidence="7">
    <location>
        <begin position="46"/>
        <end position="57"/>
    </location>
</feature>
<dbReference type="Pfam" id="PF07690">
    <property type="entry name" value="MFS_1"/>
    <property type="match status" value="1"/>
</dbReference>
<comment type="caution">
    <text evidence="9">The sequence shown here is derived from an EMBL/GenBank/DDBJ whole genome shotgun (WGS) entry which is preliminary data.</text>
</comment>
<keyword evidence="3 8" id="KW-1133">Transmembrane helix</keyword>
<dbReference type="Proteomes" id="UP000594638">
    <property type="component" value="Unassembled WGS sequence"/>
</dbReference>
<keyword evidence="10" id="KW-1185">Reference proteome</keyword>
<reference evidence="9 10" key="1">
    <citation type="submission" date="2019-12" db="EMBL/GenBank/DDBJ databases">
        <authorList>
            <person name="Alioto T."/>
            <person name="Alioto T."/>
            <person name="Gomez Garrido J."/>
        </authorList>
    </citation>
    <scope>NUCLEOTIDE SEQUENCE [LARGE SCALE GENOMIC DNA]</scope>
</reference>
<dbReference type="Gene3D" id="1.20.1250.20">
    <property type="entry name" value="MFS general substrate transporter like domains"/>
    <property type="match status" value="2"/>
</dbReference>
<evidence type="ECO:0000256" key="4">
    <source>
        <dbReference type="ARBA" id="ARBA00023136"/>
    </source>
</evidence>
<dbReference type="GO" id="GO:0016020">
    <property type="term" value="C:membrane"/>
    <property type="evidence" value="ECO:0007669"/>
    <property type="project" value="UniProtKB-SubCell"/>
</dbReference>
<protein>
    <submittedName>
        <fullName evidence="9">Inorganic phosphate cotransporter</fullName>
    </submittedName>
</protein>
<dbReference type="InterPro" id="IPR011701">
    <property type="entry name" value="MFS"/>
</dbReference>
<evidence type="ECO:0000256" key="8">
    <source>
        <dbReference type="SAM" id="Phobius"/>
    </source>
</evidence>
<feature type="transmembrane region" description="Helical" evidence="8">
    <location>
        <begin position="602"/>
        <end position="622"/>
    </location>
</feature>
<evidence type="ECO:0000256" key="1">
    <source>
        <dbReference type="ARBA" id="ARBA00004141"/>
    </source>
</evidence>
<gene>
    <name evidence="9" type="ORF">OLEA9_A012736</name>
</gene>
<proteinExistence type="inferred from homology"/>
<evidence type="ECO:0000256" key="5">
    <source>
        <dbReference type="ARBA" id="ARBA00024362"/>
    </source>
</evidence>
<evidence type="ECO:0000313" key="10">
    <source>
        <dbReference type="Proteomes" id="UP000594638"/>
    </source>
</evidence>
<organism evidence="9 10">
    <name type="scientific">Olea europaea subsp. europaea</name>
    <dbReference type="NCBI Taxonomy" id="158383"/>
    <lineage>
        <taxon>Eukaryota</taxon>
        <taxon>Viridiplantae</taxon>
        <taxon>Streptophyta</taxon>
        <taxon>Embryophyta</taxon>
        <taxon>Tracheophyta</taxon>
        <taxon>Spermatophyta</taxon>
        <taxon>Magnoliopsida</taxon>
        <taxon>eudicotyledons</taxon>
        <taxon>Gunneridae</taxon>
        <taxon>Pentapetalae</taxon>
        <taxon>asterids</taxon>
        <taxon>lamiids</taxon>
        <taxon>Lamiales</taxon>
        <taxon>Oleaceae</taxon>
        <taxon>Oleeae</taxon>
        <taxon>Olea</taxon>
    </lineage>
</organism>
<dbReference type="GO" id="GO:0006820">
    <property type="term" value="P:monoatomic anion transport"/>
    <property type="evidence" value="ECO:0007669"/>
    <property type="project" value="TreeGrafter"/>
</dbReference>
<feature type="transmembrane region" description="Helical" evidence="8">
    <location>
        <begin position="469"/>
        <end position="488"/>
    </location>
</feature>
<feature type="region of interest" description="Disordered" evidence="7">
    <location>
        <begin position="632"/>
        <end position="697"/>
    </location>
</feature>
<sequence>MSQLTGSEVNKSSEELADVIFKRMVTNDKKQNQVLKNKLSKGSGSRGEKVSGQDEAEKSTGMRFVVVTLGVLSLAMSMMCRGTINYCITSMIDPRMNNANKTLVTGNEVLENLNNNSDPILFYMTTEYPTQNSDELPTTTTIATTDATIDSTTSASTTESIDESTTTIETTTQTAIETTTQSIIETTTNLILDSTTTQISTVDENASQNDKFMWSTKDQSLIKGGFYYSYFFFMVLGGRMSEIYGAKYVLLLGVAGSAIINLATPWMARNSFTMLIISRTIMGAIQSGVFPAMYALINKWLTMSEASIYAPMIKMSLRTGGLLASLLPGLISNWPDVFYVVGGLGAVWSVLWLFISTSEPSTNRWVTKTELKHILKKKRQVVKQQDEEEEGIKMAEVEDKNETSVKVDQAKKAQPLPVKTPWIKIITSPSVIGLIMAKLSFNHANDFMQIELPSYLKYVHAISDGKRSFITTSMFAIQVSLVVFAGWLAKVMIKKKPFGMSKTGIRKLFQSLASVGSGILMLMLTIDDVGLTYITVILQISSVASVFVAGGETMLPYDLSEEYPATIMAIANSLANLSGITVTALTGFVLGNEAGSQSRWNTVIGIIACFDILGGLLFCFLIKAEPIDFSSKKSKSKSSKQMDENIEEGSVDKAPSYELAMIQAAKSELPEKDDNNNDNNPESIESKVVSSEAAEKL</sequence>
<feature type="transmembrane region" description="Helical" evidence="8">
    <location>
        <begin position="532"/>
        <end position="555"/>
    </location>
</feature>